<evidence type="ECO:0000259" key="2">
    <source>
        <dbReference type="Pfam" id="PF05970"/>
    </source>
</evidence>
<feature type="domain" description="DNA helicase Pif1-like 2B" evidence="4">
    <location>
        <begin position="1105"/>
        <end position="1151"/>
    </location>
</feature>
<name>A0A8I7BJ12_HORVV</name>
<evidence type="ECO:0000259" key="3">
    <source>
        <dbReference type="Pfam" id="PF14214"/>
    </source>
</evidence>
<dbReference type="GO" id="GO:0000723">
    <property type="term" value="P:telomere maintenance"/>
    <property type="evidence" value="ECO:0007669"/>
    <property type="project" value="InterPro"/>
</dbReference>
<evidence type="ECO:0000256" key="1">
    <source>
        <dbReference type="RuleBase" id="RU363044"/>
    </source>
</evidence>
<dbReference type="FunFam" id="3.40.50.300:FF:002884">
    <property type="entry name" value="ATP-dependent DNA helicase"/>
    <property type="match status" value="1"/>
</dbReference>
<dbReference type="CDD" id="cd18809">
    <property type="entry name" value="SF1_C_RecD"/>
    <property type="match status" value="1"/>
</dbReference>
<comment type="cofactor">
    <cofactor evidence="1">
        <name>Mg(2+)</name>
        <dbReference type="ChEBI" id="CHEBI:18420"/>
    </cofactor>
</comment>
<dbReference type="InterPro" id="IPR025476">
    <property type="entry name" value="Helitron_helicase-like"/>
</dbReference>
<comment type="catalytic activity">
    <reaction evidence="1">
        <text>ATP + H2O = ADP + phosphate + H(+)</text>
        <dbReference type="Rhea" id="RHEA:13065"/>
        <dbReference type="ChEBI" id="CHEBI:15377"/>
        <dbReference type="ChEBI" id="CHEBI:15378"/>
        <dbReference type="ChEBI" id="CHEBI:30616"/>
        <dbReference type="ChEBI" id="CHEBI:43474"/>
        <dbReference type="ChEBI" id="CHEBI:456216"/>
        <dbReference type="EC" id="5.6.2.3"/>
    </reaction>
</comment>
<keyword evidence="1" id="KW-0347">Helicase</keyword>
<dbReference type="PANTHER" id="PTHR10492:SF92">
    <property type="entry name" value="ATP-DEPENDENT DNA HELICASE"/>
    <property type="match status" value="1"/>
</dbReference>
<accession>A0A8I7BJ12</accession>
<keyword evidence="6" id="KW-1185">Reference proteome</keyword>
<keyword evidence="1" id="KW-0227">DNA damage</keyword>
<dbReference type="Pfam" id="PF21530">
    <property type="entry name" value="Pif1_2B_dom"/>
    <property type="match status" value="1"/>
</dbReference>
<keyword evidence="1" id="KW-0547">Nucleotide-binding</keyword>
<keyword evidence="1" id="KW-0234">DNA repair</keyword>
<evidence type="ECO:0000313" key="6">
    <source>
        <dbReference type="Proteomes" id="UP000011116"/>
    </source>
</evidence>
<reference evidence="6" key="1">
    <citation type="journal article" date="2012" name="Nature">
        <title>A physical, genetic and functional sequence assembly of the barley genome.</title>
        <authorList>
            <consortium name="The International Barley Genome Sequencing Consortium"/>
            <person name="Mayer K.F."/>
            <person name="Waugh R."/>
            <person name="Brown J.W."/>
            <person name="Schulman A."/>
            <person name="Langridge P."/>
            <person name="Platzer M."/>
            <person name="Fincher G.B."/>
            <person name="Muehlbauer G.J."/>
            <person name="Sato K."/>
            <person name="Close T.J."/>
            <person name="Wise R.P."/>
            <person name="Stein N."/>
        </authorList>
    </citation>
    <scope>NUCLEOTIDE SEQUENCE [LARGE SCALE GENOMIC DNA]</scope>
    <source>
        <strain evidence="6">cv. Morex</strain>
    </source>
</reference>
<sequence length="1263" mass="144920">MVTLSSLLSTMPPVTLNLPPPSSSTTSYRHNNVAANMEAFLDGIMDDSALSDGLMDDEYYLFAGEGYDADGTDIDQPVDSSETGPIDLDPFDYVYSNIPDSTHILKHVANCDHCKARKFQYETDGFYCRNGEIELAEQEPIPELMRLWSSTDADSRHFRESIRFFNGHFSFTTLGVSLDNNYTNMKSGVYTFRPQGTIYHKVHSFGPTALPGHLQLYFYDDDPNLSHRKEATKKLDQRVVSKLVDILRGNPYSQQFRSLGAHKENLEEYRIDLNIDQKLDQRRYNRPVSSEVAAIWVEGNDLANRFNRSITLYGDNNEKHSIHATDGCYDPLSYPLFFPRGELGWHPNIPKRNVPWKLAQQPRRNHDNDSEGNNRFCVSVRDYYCYRLQTRPAIFNPILHGARLFRQWDVDMFIKIEGCRLKWIRDHQTQIRVDLYQSLVDSIAVGEVRASAIGKRIALPGTHQGSNRDMKGRHMDVMALVQTYGNPDIFLTMTCNPSWEEILNELLPSQTPQDRPDLVARVFRATLETMKEMLFKNHILGVVVAHVYVVEFQKRGLPHAHFLLIMNREYKLVVPEQYDRIISAELPDKHKYPELYAMVVKHMMHDPCGNLNPKNVCMQDLKCRSQYPRPFNQNTLEGKDSYPVYRRWDDARQAKVRRQMPDNRWVVPYNPYLLRMFNCHINVEVCSSIKAFKYLYKYIYKGHGRASISIDQPDEKGVVHEIKRYIDARWVTPPEAMWRIFGFNISESFPSVLQLPLHLPNMHSVMFKAGEDLTNVVAHDNASKSMLTEYFLANQQHVWARDILYKDFPGSFTWQRAKYWRPRQKQHQEGRIVSAHPAEGERYFLRVLLNHVPDKTSFEDLRTVDGVLCDSFREAAERLGLIEANDTIDESLTESTQFAMPASLRRLFATILVFCGPGDVRSLWDRHLEAMSNDYRRSHTCSKAVEQMVLLDIRGMLQSMGKDIALFPLPDIDETYDTTGGEAREVTEESTIEVDADDAALGSSLNHEQRLAYDEILAVVDVGDGGVFFVDGPGGTGKTFLYRHCSQSHNMYDPNYMTSRAIFSTRNDNVDKINTRMIERFQGEEKIYHSFDSAEDDPHGYYAPEFLNNLTPNGLPLHALKLKINCPVILLRNIDPANGLCNSTRLVVRGFQRNAIHAEIVLGQHAGRRVFLPRIPLCPSDDDIFPFKFKRKQFPIRLSFAMTINKAQGQTIPIVGVYLPDPIFSHGQLYVALSRATAKRNIKILAIKDDGKGKVNGKEQSKN</sequence>
<dbReference type="GO" id="GO:0005524">
    <property type="term" value="F:ATP binding"/>
    <property type="evidence" value="ECO:0007669"/>
    <property type="project" value="UniProtKB-KW"/>
</dbReference>
<protein>
    <recommendedName>
        <fullName evidence="1">ATP-dependent DNA helicase</fullName>
        <ecNumber evidence="1">5.6.2.3</ecNumber>
    </recommendedName>
</protein>
<dbReference type="InterPro" id="IPR049163">
    <property type="entry name" value="Pif1-like_2B_dom"/>
</dbReference>
<dbReference type="SMR" id="A0A8I7BJ12"/>
<dbReference type="Gramene" id="HORVU.MOREX.r3.7HG0685440.1">
    <property type="protein sequence ID" value="HORVU.MOREX.r3.7HG0685440.1"/>
    <property type="gene ID" value="HORVU.MOREX.r3.7HG0685440"/>
</dbReference>
<organism evidence="5 6">
    <name type="scientific">Hordeum vulgare subsp. vulgare</name>
    <name type="common">Domesticated barley</name>
    <dbReference type="NCBI Taxonomy" id="112509"/>
    <lineage>
        <taxon>Eukaryota</taxon>
        <taxon>Viridiplantae</taxon>
        <taxon>Streptophyta</taxon>
        <taxon>Embryophyta</taxon>
        <taxon>Tracheophyta</taxon>
        <taxon>Spermatophyta</taxon>
        <taxon>Magnoliopsida</taxon>
        <taxon>Liliopsida</taxon>
        <taxon>Poales</taxon>
        <taxon>Poaceae</taxon>
        <taxon>BOP clade</taxon>
        <taxon>Pooideae</taxon>
        <taxon>Triticodae</taxon>
        <taxon>Triticeae</taxon>
        <taxon>Hordeinae</taxon>
        <taxon>Hordeum</taxon>
    </lineage>
</organism>
<dbReference type="Pfam" id="PF05970">
    <property type="entry name" value="PIF1"/>
    <property type="match status" value="1"/>
</dbReference>
<dbReference type="AlphaFoldDB" id="A0A8I7BJ12"/>
<feature type="domain" description="DNA helicase Pif1-like DEAD-box helicase" evidence="2">
    <location>
        <begin position="1005"/>
        <end position="1047"/>
    </location>
</feature>
<keyword evidence="1" id="KW-0067">ATP-binding</keyword>
<dbReference type="InterPro" id="IPR027417">
    <property type="entry name" value="P-loop_NTPase"/>
</dbReference>
<dbReference type="EnsemblPlants" id="HORVU.MOREX.r3.7HG0685440.1">
    <property type="protein sequence ID" value="HORVU.MOREX.r3.7HG0685440.1"/>
    <property type="gene ID" value="HORVU.MOREX.r3.7HG0685440"/>
</dbReference>
<dbReference type="Proteomes" id="UP000011116">
    <property type="component" value="Chromosome 7H"/>
</dbReference>
<keyword evidence="1" id="KW-0233">DNA recombination</keyword>
<evidence type="ECO:0000259" key="4">
    <source>
        <dbReference type="Pfam" id="PF21530"/>
    </source>
</evidence>
<dbReference type="GO" id="GO:0006281">
    <property type="term" value="P:DNA repair"/>
    <property type="evidence" value="ECO:0007669"/>
    <property type="project" value="UniProtKB-KW"/>
</dbReference>
<feature type="domain" description="Helitron helicase-like" evidence="3">
    <location>
        <begin position="383"/>
        <end position="564"/>
    </location>
</feature>
<dbReference type="InterPro" id="IPR010285">
    <property type="entry name" value="DNA_helicase_pif1-like_DEAD"/>
</dbReference>
<proteinExistence type="inferred from homology"/>
<dbReference type="EC" id="5.6.2.3" evidence="1"/>
<dbReference type="Pfam" id="PF14214">
    <property type="entry name" value="Helitron_like_N"/>
    <property type="match status" value="1"/>
</dbReference>
<dbReference type="GO" id="GO:0006310">
    <property type="term" value="P:DNA recombination"/>
    <property type="evidence" value="ECO:0007669"/>
    <property type="project" value="UniProtKB-KW"/>
</dbReference>
<dbReference type="SUPFAM" id="SSF52540">
    <property type="entry name" value="P-loop containing nucleoside triphosphate hydrolases"/>
    <property type="match status" value="2"/>
</dbReference>
<dbReference type="PANTHER" id="PTHR10492">
    <property type="match status" value="1"/>
</dbReference>
<reference evidence="5" key="2">
    <citation type="submission" date="2020-10" db="EMBL/GenBank/DDBJ databases">
        <authorList>
            <person name="Scholz U."/>
            <person name="Mascher M."/>
            <person name="Fiebig A."/>
        </authorList>
    </citation>
    <scope>NUCLEOTIDE SEQUENCE [LARGE SCALE GENOMIC DNA]</scope>
    <source>
        <strain evidence="5">cv. Morex</strain>
    </source>
</reference>
<dbReference type="Gene3D" id="3.40.50.300">
    <property type="entry name" value="P-loop containing nucleotide triphosphate hydrolases"/>
    <property type="match status" value="1"/>
</dbReference>
<evidence type="ECO:0000313" key="5">
    <source>
        <dbReference type="EnsemblPlants" id="HORVU.MOREX.r3.7HG0685440.1"/>
    </source>
</evidence>
<reference evidence="5" key="3">
    <citation type="submission" date="2022-01" db="UniProtKB">
        <authorList>
            <consortium name="EnsemblPlants"/>
        </authorList>
    </citation>
    <scope>IDENTIFICATION</scope>
    <source>
        <strain evidence="5">subsp. vulgare</strain>
    </source>
</reference>
<comment type="similarity">
    <text evidence="1">Belongs to the helicase family.</text>
</comment>
<dbReference type="GO" id="GO:0043139">
    <property type="term" value="F:5'-3' DNA helicase activity"/>
    <property type="evidence" value="ECO:0007669"/>
    <property type="project" value="UniProtKB-EC"/>
</dbReference>
<keyword evidence="1" id="KW-0378">Hydrolase</keyword>
<dbReference type="GO" id="GO:0016787">
    <property type="term" value="F:hydrolase activity"/>
    <property type="evidence" value="ECO:0007669"/>
    <property type="project" value="UniProtKB-KW"/>
</dbReference>